<feature type="signal peptide" evidence="1">
    <location>
        <begin position="1"/>
        <end position="23"/>
    </location>
</feature>
<dbReference type="Proteomes" id="UP000183945">
    <property type="component" value="Unassembled WGS sequence"/>
</dbReference>
<dbReference type="AlphaFoldDB" id="A0A1M5HFH2"/>
<dbReference type="Pfam" id="PF14592">
    <property type="entry name" value="Chondroitinas_B"/>
    <property type="match status" value="1"/>
</dbReference>
<dbReference type="Gene3D" id="2.160.20.10">
    <property type="entry name" value="Single-stranded right-handed beta-helix, Pectin lyase-like"/>
    <property type="match status" value="2"/>
</dbReference>
<keyword evidence="3" id="KW-1185">Reference proteome</keyword>
<keyword evidence="2" id="KW-0456">Lyase</keyword>
<reference evidence="3" key="1">
    <citation type="submission" date="2016-11" db="EMBL/GenBank/DDBJ databases">
        <authorList>
            <person name="Varghese N."/>
            <person name="Submissions S."/>
        </authorList>
    </citation>
    <scope>NUCLEOTIDE SEQUENCE [LARGE SCALE GENOMIC DNA]</scope>
    <source>
        <strain evidence="3">DSM 24579</strain>
    </source>
</reference>
<dbReference type="InterPro" id="IPR012334">
    <property type="entry name" value="Pectin_lyas_fold"/>
</dbReference>
<dbReference type="InterPro" id="IPR011050">
    <property type="entry name" value="Pectin_lyase_fold/virulence"/>
</dbReference>
<evidence type="ECO:0000313" key="3">
    <source>
        <dbReference type="Proteomes" id="UP000183945"/>
    </source>
</evidence>
<protein>
    <submittedName>
        <fullName evidence="2">Poly(Beta-D-mannuronate) lyase</fullName>
    </submittedName>
</protein>
<dbReference type="EMBL" id="FQVT01000005">
    <property type="protein sequence ID" value="SHG14677.1"/>
    <property type="molecule type" value="Genomic_DNA"/>
</dbReference>
<dbReference type="CDD" id="cd14251">
    <property type="entry name" value="PL-6"/>
    <property type="match status" value="1"/>
</dbReference>
<proteinExistence type="predicted"/>
<evidence type="ECO:0000256" key="1">
    <source>
        <dbReference type="SAM" id="SignalP"/>
    </source>
</evidence>
<sequence length="799" mass="88676">MTKFYRHIILAVFLALFQLCALAQTKIMVKDIAEYNEAVNNANPGDSIVLKNGAWSNVELLAVGEGTKEKPISISAETPGKVIINGKSNLRIAGNYITVSGLWFKNGYTEESAVISFKKNNNEIANNCRLTDCTVSNYNPKENTKYYYLELWGKNNRVDHSNFTGKTNAGTTLVVWLKSEEHLENKHRIDHNYFGERPPLGRNGGETIRIGTSTYSESSSKTLVENNFFQKCNGEIEIISNKSGDNIFRNNLFFECEGTLTLRHGDRALVEKNVFLGNNKPETGGIRVINAGHTVINNLLVGLSGDGYRAPISVMSGIHNSPLNRYKPVKDVNIQNNTIINCRAVALGVGKDEEKTVAPTNVTFANNLITNSNASKVMESYGSLNGFNFYGNIVSSQAEVDAAYFQKANINWKTISSLPVPTADNPALEKVKKLKNSPEDDITGGIRENYVAGAFNLGAKDLPEAIKMNVGPSYKPEIKEVKPREDSLIVKPGLGTLKKALSKTSTQTKLYLNPGTYFIDDEMRVEGNIKIIGSEKGKVILKIAEDVEKRPLYFFRIKERSKLFLENLILDASGEHVPKYAVVSPGKGKDGKYSLFIDNCDFLNFTNTNGGSIYKAYLNTYADTVSFKNSRLENSYRGLNLSFQKDGQGKVNAQNIIIENTAFKDIKEFAINFYCKGAGCSSNNSKLIINQSVFNNVSKEDDGVIVKTNGIESVQISNTVFANSYNIKYPVRLVGEKSFISNSVLYDAREVKFSKGAKQKDLMFKKPKWEDESQFIPSKKSYLLKENNGIGRIGLLPNN</sequence>
<dbReference type="InterPro" id="IPR006626">
    <property type="entry name" value="PbH1"/>
</dbReference>
<dbReference type="OrthoDB" id="6475864at2"/>
<dbReference type="RefSeq" id="WP_083572075.1">
    <property type="nucleotide sequence ID" value="NZ_FQVT01000005.1"/>
</dbReference>
<gene>
    <name evidence="2" type="ORF">SAMN05444483_105128</name>
</gene>
<dbReference type="InterPro" id="IPR039513">
    <property type="entry name" value="PL-6"/>
</dbReference>
<dbReference type="GO" id="GO:0016829">
    <property type="term" value="F:lyase activity"/>
    <property type="evidence" value="ECO:0007669"/>
    <property type="project" value="UniProtKB-KW"/>
</dbReference>
<organism evidence="2 3">
    <name type="scientific">Salegentibacter echinorum</name>
    <dbReference type="NCBI Taxonomy" id="1073325"/>
    <lineage>
        <taxon>Bacteria</taxon>
        <taxon>Pseudomonadati</taxon>
        <taxon>Bacteroidota</taxon>
        <taxon>Flavobacteriia</taxon>
        <taxon>Flavobacteriales</taxon>
        <taxon>Flavobacteriaceae</taxon>
        <taxon>Salegentibacter</taxon>
    </lineage>
</organism>
<dbReference type="STRING" id="1073325.SAMN05444483_105128"/>
<dbReference type="SMART" id="SM00710">
    <property type="entry name" value="PbH1"/>
    <property type="match status" value="8"/>
</dbReference>
<name>A0A1M5HFH2_SALEC</name>
<evidence type="ECO:0000313" key="2">
    <source>
        <dbReference type="EMBL" id="SHG14677.1"/>
    </source>
</evidence>
<accession>A0A1M5HFH2</accession>
<dbReference type="SUPFAM" id="SSF51126">
    <property type="entry name" value="Pectin lyase-like"/>
    <property type="match status" value="2"/>
</dbReference>
<keyword evidence="1" id="KW-0732">Signal</keyword>
<feature type="chain" id="PRO_5012364096" evidence="1">
    <location>
        <begin position="24"/>
        <end position="799"/>
    </location>
</feature>